<dbReference type="Pfam" id="PF08020">
    <property type="entry name" value="DUF1706"/>
    <property type="match status" value="1"/>
</dbReference>
<dbReference type="AlphaFoldDB" id="A0A0F9PVQ5"/>
<dbReference type="InterPro" id="IPR034660">
    <property type="entry name" value="DinB/YfiT-like"/>
</dbReference>
<dbReference type="InterPro" id="IPR012550">
    <property type="entry name" value="DUF1706"/>
</dbReference>
<protein>
    <recommendedName>
        <fullName evidence="2">DinB-like domain-containing protein</fullName>
    </recommendedName>
</protein>
<dbReference type="Gene3D" id="1.20.120.450">
    <property type="entry name" value="dinb family like domain"/>
    <property type="match status" value="1"/>
</dbReference>
<proteinExistence type="predicted"/>
<reference evidence="1" key="1">
    <citation type="journal article" date="2015" name="Nature">
        <title>Complex archaea that bridge the gap between prokaryotes and eukaryotes.</title>
        <authorList>
            <person name="Spang A."/>
            <person name="Saw J.H."/>
            <person name="Jorgensen S.L."/>
            <person name="Zaremba-Niedzwiedzka K."/>
            <person name="Martijn J."/>
            <person name="Lind A.E."/>
            <person name="van Eijk R."/>
            <person name="Schleper C."/>
            <person name="Guy L."/>
            <person name="Ettema T.J."/>
        </authorList>
    </citation>
    <scope>NUCLEOTIDE SEQUENCE</scope>
</reference>
<dbReference type="EMBL" id="LAZR01002116">
    <property type="protein sequence ID" value="KKN34274.1"/>
    <property type="molecule type" value="Genomic_DNA"/>
</dbReference>
<accession>A0A0F9PVQ5</accession>
<gene>
    <name evidence="1" type="ORF">LCGC14_0795310</name>
</gene>
<evidence type="ECO:0008006" key="2">
    <source>
        <dbReference type="Google" id="ProtNLM"/>
    </source>
</evidence>
<comment type="caution">
    <text evidence="1">The sequence shown here is derived from an EMBL/GenBank/DDBJ whole genome shotgun (WGS) entry which is preliminary data.</text>
</comment>
<sequence>MSSRKHDLFQRLRNEWLNILQLLNEIKNQKKEYDPIGNWTTFDMLSHLAGWAVWRMNAMKELLDTGQTDYSHFSTTDKFNADIVANRVNHTWEQIVQEVRNADDEWISLLNSLGEEDIFVSTHFRSPAWETLADWVQLALDHYTIHARKINS</sequence>
<name>A0A0F9PVQ5_9ZZZZ</name>
<evidence type="ECO:0000313" key="1">
    <source>
        <dbReference type="EMBL" id="KKN34274.1"/>
    </source>
</evidence>
<organism evidence="1">
    <name type="scientific">marine sediment metagenome</name>
    <dbReference type="NCBI Taxonomy" id="412755"/>
    <lineage>
        <taxon>unclassified sequences</taxon>
        <taxon>metagenomes</taxon>
        <taxon>ecological metagenomes</taxon>
    </lineage>
</organism>
<dbReference type="SUPFAM" id="SSF109854">
    <property type="entry name" value="DinB/YfiT-like putative metalloenzymes"/>
    <property type="match status" value="1"/>
</dbReference>